<keyword evidence="9" id="KW-0902">Two-component regulatory system</keyword>
<feature type="domain" description="HAMP" evidence="14">
    <location>
        <begin position="268"/>
        <end position="320"/>
    </location>
</feature>
<dbReference type="InterPro" id="IPR011006">
    <property type="entry name" value="CheY-like_superfamily"/>
</dbReference>
<comment type="catalytic activity">
    <reaction evidence="1">
        <text>ATP + protein L-histidine = ADP + protein N-phospho-L-histidine.</text>
        <dbReference type="EC" id="2.7.13.3"/>
    </reaction>
</comment>
<keyword evidence="6" id="KW-0812">Transmembrane</keyword>
<dbReference type="SMART" id="SM00065">
    <property type="entry name" value="GAF"/>
    <property type="match status" value="1"/>
</dbReference>
<dbReference type="PROSITE" id="PS50109">
    <property type="entry name" value="HIS_KIN"/>
    <property type="match status" value="1"/>
</dbReference>
<dbReference type="InterPro" id="IPR005467">
    <property type="entry name" value="His_kinase_dom"/>
</dbReference>
<comment type="subcellular location">
    <subcellularLocation>
        <location evidence="2">Cell membrane</location>
    </subcellularLocation>
</comment>
<evidence type="ECO:0000256" key="3">
    <source>
        <dbReference type="ARBA" id="ARBA00012438"/>
    </source>
</evidence>
<dbReference type="InterPro" id="IPR003018">
    <property type="entry name" value="GAF"/>
</dbReference>
<evidence type="ECO:0000256" key="11">
    <source>
        <dbReference type="SAM" id="Coils"/>
    </source>
</evidence>
<feature type="domain" description="HAMP" evidence="14">
    <location>
        <begin position="636"/>
        <end position="688"/>
    </location>
</feature>
<keyword evidence="11" id="KW-0175">Coiled coil</keyword>
<dbReference type="EMBL" id="BAAATM010000012">
    <property type="protein sequence ID" value="GAA2538257.1"/>
    <property type="molecule type" value="Genomic_DNA"/>
</dbReference>
<feature type="domain" description="HAMP" evidence="14">
    <location>
        <begin position="360"/>
        <end position="412"/>
    </location>
</feature>
<feature type="coiled-coil region" evidence="11">
    <location>
        <begin position="863"/>
        <end position="900"/>
    </location>
</feature>
<dbReference type="PANTHER" id="PTHR45339">
    <property type="entry name" value="HYBRID SIGNAL TRANSDUCTION HISTIDINE KINASE J"/>
    <property type="match status" value="1"/>
</dbReference>
<keyword evidence="8" id="KW-1133">Transmembrane helix</keyword>
<dbReference type="SMART" id="SM00388">
    <property type="entry name" value="HisKA"/>
    <property type="match status" value="1"/>
</dbReference>
<keyword evidence="4 10" id="KW-0597">Phosphoprotein</keyword>
<proteinExistence type="predicted"/>
<evidence type="ECO:0000313" key="15">
    <source>
        <dbReference type="EMBL" id="GAA2538257.1"/>
    </source>
</evidence>
<dbReference type="Pfam" id="PF00672">
    <property type="entry name" value="HAMP"/>
    <property type="match status" value="5"/>
</dbReference>
<dbReference type="SUPFAM" id="SSF52172">
    <property type="entry name" value="CheY-like"/>
    <property type="match status" value="1"/>
</dbReference>
<feature type="domain" description="HAMP" evidence="14">
    <location>
        <begin position="452"/>
        <end position="504"/>
    </location>
</feature>
<dbReference type="InterPro" id="IPR036890">
    <property type="entry name" value="HATPase_C_sf"/>
</dbReference>
<dbReference type="InterPro" id="IPR029016">
    <property type="entry name" value="GAF-like_dom_sf"/>
</dbReference>
<dbReference type="Proteomes" id="UP001501095">
    <property type="component" value="Unassembled WGS sequence"/>
</dbReference>
<feature type="domain" description="Response regulatory" evidence="13">
    <location>
        <begin position="1212"/>
        <end position="1329"/>
    </location>
</feature>
<keyword evidence="8" id="KW-0472">Membrane</keyword>
<evidence type="ECO:0000256" key="7">
    <source>
        <dbReference type="ARBA" id="ARBA00022777"/>
    </source>
</evidence>
<dbReference type="CDD" id="cd16922">
    <property type="entry name" value="HATPase_EvgS-ArcB-TorS-like"/>
    <property type="match status" value="1"/>
</dbReference>
<evidence type="ECO:0000256" key="4">
    <source>
        <dbReference type="ARBA" id="ARBA00022553"/>
    </source>
</evidence>
<dbReference type="InterPro" id="IPR003660">
    <property type="entry name" value="HAMP_dom"/>
</dbReference>
<dbReference type="Gene3D" id="3.30.450.40">
    <property type="match status" value="1"/>
</dbReference>
<feature type="domain" description="Histidine kinase" evidence="12">
    <location>
        <begin position="914"/>
        <end position="1153"/>
    </location>
</feature>
<protein>
    <recommendedName>
        <fullName evidence="3">histidine kinase</fullName>
        <ecNumber evidence="3">2.7.13.3</ecNumber>
    </recommendedName>
</protein>
<keyword evidence="5" id="KW-0808">Transferase</keyword>
<dbReference type="Gene3D" id="3.30.565.10">
    <property type="entry name" value="Histidine kinase-like ATPase, C-terminal domain"/>
    <property type="match status" value="1"/>
</dbReference>
<dbReference type="InterPro" id="IPR036097">
    <property type="entry name" value="HisK_dim/P_sf"/>
</dbReference>
<dbReference type="SUPFAM" id="SSF55874">
    <property type="entry name" value="ATPase domain of HSP90 chaperone/DNA topoisomerase II/histidine kinase"/>
    <property type="match status" value="1"/>
</dbReference>
<dbReference type="PROSITE" id="PS50110">
    <property type="entry name" value="RESPONSE_REGULATORY"/>
    <property type="match status" value="1"/>
</dbReference>
<dbReference type="Gene3D" id="3.40.50.2300">
    <property type="match status" value="1"/>
</dbReference>
<dbReference type="Pfam" id="PF18947">
    <property type="entry name" value="HAMP_2"/>
    <property type="match status" value="2"/>
</dbReference>
<keyword evidence="7" id="KW-0418">Kinase</keyword>
<dbReference type="SMART" id="SM00448">
    <property type="entry name" value="REC"/>
    <property type="match status" value="1"/>
</dbReference>
<dbReference type="Gene3D" id="1.10.287.130">
    <property type="match status" value="1"/>
</dbReference>
<organism evidence="15 16">
    <name type="scientific">Streptomyces levis</name>
    <dbReference type="NCBI Taxonomy" id="285566"/>
    <lineage>
        <taxon>Bacteria</taxon>
        <taxon>Bacillati</taxon>
        <taxon>Actinomycetota</taxon>
        <taxon>Actinomycetes</taxon>
        <taxon>Kitasatosporales</taxon>
        <taxon>Streptomycetaceae</taxon>
        <taxon>Streptomyces</taxon>
    </lineage>
</organism>
<dbReference type="SUPFAM" id="SSF47384">
    <property type="entry name" value="Homodimeric domain of signal transducing histidine kinase"/>
    <property type="match status" value="1"/>
</dbReference>
<evidence type="ECO:0000256" key="5">
    <source>
        <dbReference type="ARBA" id="ARBA00022679"/>
    </source>
</evidence>
<evidence type="ECO:0000259" key="12">
    <source>
        <dbReference type="PROSITE" id="PS50109"/>
    </source>
</evidence>
<gene>
    <name evidence="15" type="ORF">GCM10010423_39730</name>
</gene>
<dbReference type="RefSeq" id="WP_425584524.1">
    <property type="nucleotide sequence ID" value="NZ_BAAATM010000012.1"/>
</dbReference>
<dbReference type="SUPFAM" id="SSF158472">
    <property type="entry name" value="HAMP domain-like"/>
    <property type="match status" value="1"/>
</dbReference>
<evidence type="ECO:0000256" key="6">
    <source>
        <dbReference type="ARBA" id="ARBA00022692"/>
    </source>
</evidence>
<dbReference type="InterPro" id="IPR003594">
    <property type="entry name" value="HATPase_dom"/>
</dbReference>
<dbReference type="PRINTS" id="PR00344">
    <property type="entry name" value="BCTRLSENSOR"/>
</dbReference>
<evidence type="ECO:0000256" key="9">
    <source>
        <dbReference type="ARBA" id="ARBA00023012"/>
    </source>
</evidence>
<evidence type="ECO:0000256" key="10">
    <source>
        <dbReference type="PROSITE-ProRule" id="PRU00169"/>
    </source>
</evidence>
<dbReference type="CDD" id="cd00082">
    <property type="entry name" value="HisKA"/>
    <property type="match status" value="1"/>
</dbReference>
<dbReference type="SMART" id="SM00304">
    <property type="entry name" value="HAMP"/>
    <property type="match status" value="7"/>
</dbReference>
<name>A0ABN3NUE8_9ACTN</name>
<accession>A0ABN3NUE8</accession>
<evidence type="ECO:0000256" key="1">
    <source>
        <dbReference type="ARBA" id="ARBA00000085"/>
    </source>
</evidence>
<dbReference type="InterPro" id="IPR003661">
    <property type="entry name" value="HisK_dim/P_dom"/>
</dbReference>
<dbReference type="InterPro" id="IPR001789">
    <property type="entry name" value="Sig_transdc_resp-reg_receiver"/>
</dbReference>
<dbReference type="SUPFAM" id="SSF58104">
    <property type="entry name" value="Methyl-accepting chemotaxis protein (MCP) signaling domain"/>
    <property type="match status" value="3"/>
</dbReference>
<sequence length="1338" mass="144591">MTAARDGDFTKVPESGHGMVAELTAVFNQIMDRSVHFTGEVRRVRRELVRHGRLDERLSASPGQGLWTSRVDDVNQLLDALVAPAANATRVLDAVAGGDLTQRVDLHDGTRELRGDLRRLGRAVNKMVDQLSLFTGEVTRVAREVGTEGRLGGRAKVQGLSGSWRDVTEAVNTMASRLTAQVRDIAAVTTAVARGDLTRTVTVEATGELLELKLTVNTMVDQLSAFADEVTRVAREVGTEGQLGGRAQVRGVSGVWKDLTDNVNFMASNLTSQVRNIAQVTTAVANGDLSQKITVDAQGEILELKSTINTMVDQLSAFADEVTRVAREVGTEGNLGGRAQVRGVSGVWKDLTDNVNFMADNLTSQVRNIALVSTAVAQGDLGKKITVEAKGEILELKSTINTMVDQLSAFADEVTRVAREVGTEGNLGGQAQVRGVSGVWKDLTDNVNFMALNLTSQVRNIAQVTTAVANGDLSKKITVDARGEILELKDTVNTMVEQLRAFADEVTRVAREVGTDGRLGGRAQVLGVSGVWRDLTDNVNYMADNLTSQVRNIAQVATAVAQGDLSRKIDVDARGEILELKTTINTMVDTLSSFSSEVTRVAREVGSEGRLGGQARVEGVYGTWKRLTTNVNELASNLTTQVRAIAEVASAVAQGDMSRSITVETQGEVAELKDNINLMVANLRETTRAKDWLESNLARLAALMQGHRDLMEVADLILRELTPLVNAQYGAFYLADPEEAGATVPTKGLAFIAGYGAAQDATVETGGLPVHGLVAQAAREKKRILVEGAPPDYIKINSGLGEAAPTTIVIIPILFEDKLLGVIELASFSRFSDVHLAFFDQFVNTIGVAINTIIANSRTESLLGESQRLAMQLQERSDELQKQQGELQRSNAELEEKAALLATSSQYKSEFLANMSHELRTPLNSLLILARLLSDNPDGRLSDQEVQFATTIHRSGSDLLQLINDILDLSKIEAGRMDVRPKRLPLIKLLDYVHATFRPLTLDRGLAFEVAVGEDVPREMYSDEQRLQQILRNLLSNAIKFTATGKVELRVRRVQDAERRRGAARTGDGEVRDTDDVIAFAVSDTGIGIAPEKLPVIFEAFQQADGTTNRKYGGTGLGLSISREIAGLLGGRIVAESEPGKGSTFTLYVPVVSPGHTVPAPVPEENAALPLPLQPSAGPFPGSSDADDAWPAPTKLEAWTSGRPGRILSGRQVLIVDDDIRNVFALTHVLGRVGMSVLYAENGREGIETLERSADVELVLMDIMMPEMDGYETISAIRRTPRWADLPIVALTAKAMPGDREKSIARGANDYVPKPVDIDRLLTVVCGLLDPDGTEEEA</sequence>
<dbReference type="Pfam" id="PF13185">
    <property type="entry name" value="GAF_2"/>
    <property type="match status" value="1"/>
</dbReference>
<dbReference type="Pfam" id="PF00072">
    <property type="entry name" value="Response_reg"/>
    <property type="match status" value="1"/>
</dbReference>
<dbReference type="CDD" id="cd17546">
    <property type="entry name" value="REC_hyHK_CKI1_RcsC-like"/>
    <property type="match status" value="1"/>
</dbReference>
<evidence type="ECO:0000256" key="2">
    <source>
        <dbReference type="ARBA" id="ARBA00004236"/>
    </source>
</evidence>
<dbReference type="EC" id="2.7.13.3" evidence="3"/>
<evidence type="ECO:0000256" key="8">
    <source>
        <dbReference type="ARBA" id="ARBA00022989"/>
    </source>
</evidence>
<evidence type="ECO:0000259" key="13">
    <source>
        <dbReference type="PROSITE" id="PS50110"/>
    </source>
</evidence>
<keyword evidence="16" id="KW-1185">Reference proteome</keyword>
<dbReference type="Gene3D" id="1.20.120.1530">
    <property type="match status" value="6"/>
</dbReference>
<feature type="domain" description="HAMP" evidence="14">
    <location>
        <begin position="176"/>
        <end position="228"/>
    </location>
</feature>
<evidence type="ECO:0000313" key="16">
    <source>
        <dbReference type="Proteomes" id="UP001501095"/>
    </source>
</evidence>
<dbReference type="SUPFAM" id="SSF55781">
    <property type="entry name" value="GAF domain-like"/>
    <property type="match status" value="1"/>
</dbReference>
<feature type="modified residue" description="4-aspartylphosphate" evidence="10">
    <location>
        <position position="1262"/>
    </location>
</feature>
<dbReference type="Pfam" id="PF00512">
    <property type="entry name" value="HisKA"/>
    <property type="match status" value="1"/>
</dbReference>
<dbReference type="Pfam" id="PF02518">
    <property type="entry name" value="HATPase_c"/>
    <property type="match status" value="1"/>
</dbReference>
<dbReference type="SMART" id="SM00387">
    <property type="entry name" value="HATPase_c"/>
    <property type="match status" value="1"/>
</dbReference>
<evidence type="ECO:0000259" key="14">
    <source>
        <dbReference type="PROSITE" id="PS50885"/>
    </source>
</evidence>
<dbReference type="PROSITE" id="PS50885">
    <property type="entry name" value="HAMP"/>
    <property type="match status" value="7"/>
</dbReference>
<dbReference type="PANTHER" id="PTHR45339:SF1">
    <property type="entry name" value="HYBRID SIGNAL TRANSDUCTION HISTIDINE KINASE J"/>
    <property type="match status" value="1"/>
</dbReference>
<feature type="domain" description="HAMP" evidence="14">
    <location>
        <begin position="544"/>
        <end position="596"/>
    </location>
</feature>
<dbReference type="InterPro" id="IPR004358">
    <property type="entry name" value="Sig_transdc_His_kin-like_C"/>
</dbReference>
<comment type="caution">
    <text evidence="15">The sequence shown here is derived from an EMBL/GenBank/DDBJ whole genome shotgun (WGS) entry which is preliminary data.</text>
</comment>
<reference evidence="15 16" key="1">
    <citation type="journal article" date="2019" name="Int. J. Syst. Evol. Microbiol.">
        <title>The Global Catalogue of Microorganisms (GCM) 10K type strain sequencing project: providing services to taxonomists for standard genome sequencing and annotation.</title>
        <authorList>
            <consortium name="The Broad Institute Genomics Platform"/>
            <consortium name="The Broad Institute Genome Sequencing Center for Infectious Disease"/>
            <person name="Wu L."/>
            <person name="Ma J."/>
        </authorList>
    </citation>
    <scope>NUCLEOTIDE SEQUENCE [LARGE SCALE GENOMIC DNA]</scope>
    <source>
        <strain evidence="15 16">JCM 6924</strain>
    </source>
</reference>
<feature type="domain" description="HAMP" evidence="14">
    <location>
        <begin position="79"/>
        <end position="136"/>
    </location>
</feature>
<dbReference type="CDD" id="cd06225">
    <property type="entry name" value="HAMP"/>
    <property type="match status" value="7"/>
</dbReference>